<dbReference type="CDD" id="cd00087">
    <property type="entry name" value="FReD"/>
    <property type="match status" value="1"/>
</dbReference>
<dbReference type="SUPFAM" id="SSF56496">
    <property type="entry name" value="Fibrinogen C-terminal domain-like"/>
    <property type="match status" value="1"/>
</dbReference>
<feature type="domain" description="Fibrinogen C-terminal" evidence="4">
    <location>
        <begin position="351"/>
        <end position="574"/>
    </location>
</feature>
<dbReference type="OrthoDB" id="6145874at2759"/>
<dbReference type="PANTHER" id="PTHR19143:SF327">
    <property type="entry name" value="FI21813P1-RELATED"/>
    <property type="match status" value="1"/>
</dbReference>
<dbReference type="PROSITE" id="PS51406">
    <property type="entry name" value="FIBRINOGEN_C_2"/>
    <property type="match status" value="1"/>
</dbReference>
<organism evidence="5 6">
    <name type="scientific">Stegodyphus mimosarum</name>
    <name type="common">African social velvet spider</name>
    <dbReference type="NCBI Taxonomy" id="407821"/>
    <lineage>
        <taxon>Eukaryota</taxon>
        <taxon>Metazoa</taxon>
        <taxon>Ecdysozoa</taxon>
        <taxon>Arthropoda</taxon>
        <taxon>Chelicerata</taxon>
        <taxon>Arachnida</taxon>
        <taxon>Araneae</taxon>
        <taxon>Araneomorphae</taxon>
        <taxon>Entelegynae</taxon>
        <taxon>Eresoidea</taxon>
        <taxon>Eresidae</taxon>
        <taxon>Stegodyphus</taxon>
    </lineage>
</organism>
<dbReference type="Pfam" id="PF00147">
    <property type="entry name" value="Fibrinogen_C"/>
    <property type="match status" value="1"/>
</dbReference>
<keyword evidence="1" id="KW-0175">Coiled coil</keyword>
<keyword evidence="3" id="KW-0732">Signal</keyword>
<reference evidence="5 6" key="1">
    <citation type="submission" date="2013-11" db="EMBL/GenBank/DDBJ databases">
        <title>Genome sequencing of Stegodyphus mimosarum.</title>
        <authorList>
            <person name="Bechsgaard J."/>
        </authorList>
    </citation>
    <scope>NUCLEOTIDE SEQUENCE [LARGE SCALE GENOMIC DNA]</scope>
</reference>
<evidence type="ECO:0000256" key="3">
    <source>
        <dbReference type="SAM" id="SignalP"/>
    </source>
</evidence>
<dbReference type="SMART" id="SM00186">
    <property type="entry name" value="FBG"/>
    <property type="match status" value="1"/>
</dbReference>
<sequence>MELFSLFFYFTLSGILNVVSCNRERKIAEILDGVKRIEEHLKEEKIREMSNFLKLETTFEKLTSKVERALNIMENTASPIPRSRGSTDIVPGGIQTNLEAIDSRLRSLEVSVSSMEDNVSKMNLDAAKLEEIDRRTIQLKDDMNTKLRKMMNVITQLYELNKDMKSSIGSPRSDTQGELKSESGSSYATEFLIENLEELERKIKEQFSILTSNIRSEVTSLKIMTSSISCNNLSDKEDEEWLTPQDNARSAAGRQNGRAIDKVENSLDNLVESLGRSTNEIRKDIQQGMKDIDKKLNNLTVLAKSVPQCDPLIPSDSVASSRSIAPSYAKHPQLVVDDQKSTRGESCTKNVQNVQNPKSCADLRKGGATCDGIYVIFPQSVRAVRVYCDMTTDGGGWTVLMRRGDYGDKMTSFNKNWISYKNGFGDTEGEFWLGNDVINLMTTEDENMLRVHLSAFDDDEINLDYGFFTIGNESSNYRLHIGSPMGTPSTAANSLLYHNQHPFSTFDRKNDKFEQNCAAMYKGGWWFNGCYFGFLTGEYFKAEDKREGWQGILWYDWKGNAALKGAEMMIRPKNFIPRT</sequence>
<evidence type="ECO:0000313" key="5">
    <source>
        <dbReference type="EMBL" id="KFM74364.1"/>
    </source>
</evidence>
<evidence type="ECO:0000256" key="2">
    <source>
        <dbReference type="SAM" id="MobiDB-lite"/>
    </source>
</evidence>
<accession>A0A087UAH5</accession>
<dbReference type="PANTHER" id="PTHR19143">
    <property type="entry name" value="FIBRINOGEN/TENASCIN/ANGIOPOEITIN"/>
    <property type="match status" value="1"/>
</dbReference>
<dbReference type="InterPro" id="IPR050373">
    <property type="entry name" value="Fibrinogen_C-term_domain"/>
</dbReference>
<dbReference type="NCBIfam" id="NF040941">
    <property type="entry name" value="GGGWT_bact"/>
    <property type="match status" value="1"/>
</dbReference>
<proteinExistence type="predicted"/>
<protein>
    <submittedName>
        <fullName evidence="5">Techylectin-5B</fullName>
    </submittedName>
</protein>
<evidence type="ECO:0000256" key="1">
    <source>
        <dbReference type="SAM" id="Coils"/>
    </source>
</evidence>
<dbReference type="Gene3D" id="3.90.215.10">
    <property type="entry name" value="Gamma Fibrinogen, chain A, domain 1"/>
    <property type="match status" value="1"/>
</dbReference>
<name>A0A087UAH5_STEMI</name>
<evidence type="ECO:0000259" key="4">
    <source>
        <dbReference type="PROSITE" id="PS51406"/>
    </source>
</evidence>
<dbReference type="STRING" id="407821.A0A087UAH5"/>
<keyword evidence="6" id="KW-1185">Reference proteome</keyword>
<dbReference type="InterPro" id="IPR002181">
    <property type="entry name" value="Fibrinogen_a/b/g_C_dom"/>
</dbReference>
<feature type="signal peptide" evidence="3">
    <location>
        <begin position="1"/>
        <end position="21"/>
    </location>
</feature>
<evidence type="ECO:0000313" key="6">
    <source>
        <dbReference type="Proteomes" id="UP000054359"/>
    </source>
</evidence>
<dbReference type="EMBL" id="KK119005">
    <property type="protein sequence ID" value="KFM74364.1"/>
    <property type="molecule type" value="Genomic_DNA"/>
</dbReference>
<dbReference type="AlphaFoldDB" id="A0A087UAH5"/>
<feature type="non-terminal residue" evidence="5">
    <location>
        <position position="579"/>
    </location>
</feature>
<dbReference type="InterPro" id="IPR014716">
    <property type="entry name" value="Fibrinogen_a/b/g_C_1"/>
</dbReference>
<feature type="chain" id="PRO_5001830345" evidence="3">
    <location>
        <begin position="22"/>
        <end position="579"/>
    </location>
</feature>
<feature type="coiled-coil region" evidence="1">
    <location>
        <begin position="98"/>
        <end position="132"/>
    </location>
</feature>
<dbReference type="Proteomes" id="UP000054359">
    <property type="component" value="Unassembled WGS sequence"/>
</dbReference>
<dbReference type="GO" id="GO:0005615">
    <property type="term" value="C:extracellular space"/>
    <property type="evidence" value="ECO:0007669"/>
    <property type="project" value="TreeGrafter"/>
</dbReference>
<dbReference type="OMA" id="MSPRNCA"/>
<gene>
    <name evidence="5" type="ORF">X975_10250</name>
</gene>
<dbReference type="InterPro" id="IPR036056">
    <property type="entry name" value="Fibrinogen-like_C"/>
</dbReference>
<feature type="region of interest" description="Disordered" evidence="2">
    <location>
        <begin position="165"/>
        <end position="184"/>
    </location>
</feature>